<evidence type="ECO:0000313" key="2">
    <source>
        <dbReference type="EMBL" id="KAK6346565.1"/>
    </source>
</evidence>
<dbReference type="InterPro" id="IPR029063">
    <property type="entry name" value="SAM-dependent_MTases_sf"/>
</dbReference>
<accession>A0AAV9UQI2</accession>
<dbReference type="Proteomes" id="UP001375240">
    <property type="component" value="Unassembled WGS sequence"/>
</dbReference>
<dbReference type="GO" id="GO:0008168">
    <property type="term" value="F:methyltransferase activity"/>
    <property type="evidence" value="ECO:0007669"/>
    <property type="project" value="TreeGrafter"/>
</dbReference>
<protein>
    <recommendedName>
        <fullName evidence="4">S-adenosyl-L-methionine-dependent methyltransferase</fullName>
    </recommendedName>
</protein>
<dbReference type="AlphaFoldDB" id="A0AAV9UQI2"/>
<comment type="caution">
    <text evidence="2">The sequence shown here is derived from an EMBL/GenBank/DDBJ whole genome shotgun (WGS) entry which is preliminary data.</text>
</comment>
<evidence type="ECO:0000313" key="3">
    <source>
        <dbReference type="Proteomes" id="UP001375240"/>
    </source>
</evidence>
<gene>
    <name evidence="2" type="ORF">TWF696_006687</name>
</gene>
<keyword evidence="3" id="KW-1185">Reference proteome</keyword>
<dbReference type="EMBL" id="JAVHNQ010000005">
    <property type="protein sequence ID" value="KAK6346565.1"/>
    <property type="molecule type" value="Genomic_DNA"/>
</dbReference>
<name>A0AAV9UQI2_9PEZI</name>
<dbReference type="SUPFAM" id="SSF53335">
    <property type="entry name" value="S-adenosyl-L-methionine-dependent methyltransferases"/>
    <property type="match status" value="1"/>
</dbReference>
<sequence length="359" mass="40388">MASPAKSASRSPPKSTGASPKSGSPPKGSSPIAVVEPGEPTTIEAEVYSENESAYSDSDLESYTTSLSSSVENYQYENGRRYHAFRPGQYYLPNDEREIDRLDLTHHTMTIALGGRLHRAPIHHPHKILDIGTGSGIWAIEMADQYPSAHVVGNDLSPIQPKWVPPNVSFEVDDVESEWTHKDDTFDFIFIRYMLGSIKDWERLFQQAFKALKPGGYLEILDPDSTLRCSDDTLTPDSALLEWDEHFIKAANTMGRSVVSAPQYAGWLRETGYVDVDENIIILPNSPWPKDKHLRELGGYHMAAFMEGLEGMSLRLFTHFHGMDVPAIQVLLARTRKDLRNRALHTYFHLHSIVARKPE</sequence>
<reference evidence="2 3" key="1">
    <citation type="submission" date="2019-10" db="EMBL/GenBank/DDBJ databases">
        <authorList>
            <person name="Palmer J.M."/>
        </authorList>
    </citation>
    <scope>NUCLEOTIDE SEQUENCE [LARGE SCALE GENOMIC DNA]</scope>
    <source>
        <strain evidence="2 3">TWF696</strain>
    </source>
</reference>
<dbReference type="Gene3D" id="3.40.50.150">
    <property type="entry name" value="Vaccinia Virus protein VP39"/>
    <property type="match status" value="1"/>
</dbReference>
<dbReference type="PANTHER" id="PTHR43591">
    <property type="entry name" value="METHYLTRANSFERASE"/>
    <property type="match status" value="1"/>
</dbReference>
<evidence type="ECO:0000256" key="1">
    <source>
        <dbReference type="SAM" id="MobiDB-lite"/>
    </source>
</evidence>
<evidence type="ECO:0008006" key="4">
    <source>
        <dbReference type="Google" id="ProtNLM"/>
    </source>
</evidence>
<feature type="region of interest" description="Disordered" evidence="1">
    <location>
        <begin position="1"/>
        <end position="41"/>
    </location>
</feature>
<proteinExistence type="predicted"/>
<dbReference type="CDD" id="cd02440">
    <property type="entry name" value="AdoMet_MTases"/>
    <property type="match status" value="1"/>
</dbReference>
<feature type="compositionally biased region" description="Low complexity" evidence="1">
    <location>
        <begin position="1"/>
        <end position="31"/>
    </location>
</feature>
<organism evidence="2 3">
    <name type="scientific">Orbilia brochopaga</name>
    <dbReference type="NCBI Taxonomy" id="3140254"/>
    <lineage>
        <taxon>Eukaryota</taxon>
        <taxon>Fungi</taxon>
        <taxon>Dikarya</taxon>
        <taxon>Ascomycota</taxon>
        <taxon>Pezizomycotina</taxon>
        <taxon>Orbiliomycetes</taxon>
        <taxon>Orbiliales</taxon>
        <taxon>Orbiliaceae</taxon>
        <taxon>Orbilia</taxon>
    </lineage>
</organism>
<dbReference type="PANTHER" id="PTHR43591:SF24">
    <property type="entry name" value="2-METHOXY-6-POLYPRENYL-1,4-BENZOQUINOL METHYLASE, MITOCHONDRIAL"/>
    <property type="match status" value="1"/>
</dbReference>
<dbReference type="Pfam" id="PF13489">
    <property type="entry name" value="Methyltransf_23"/>
    <property type="match status" value="1"/>
</dbReference>